<dbReference type="Proteomes" id="UP001187471">
    <property type="component" value="Unassembled WGS sequence"/>
</dbReference>
<dbReference type="InterPro" id="IPR004330">
    <property type="entry name" value="FAR1_DNA_bnd_dom"/>
</dbReference>
<gene>
    <name evidence="2" type="ORF">RJ640_013960</name>
</gene>
<evidence type="ECO:0000313" key="2">
    <source>
        <dbReference type="EMBL" id="KAK2976704.1"/>
    </source>
</evidence>
<protein>
    <recommendedName>
        <fullName evidence="1">FAR1 domain-containing protein</fullName>
    </recommendedName>
</protein>
<accession>A0AA88R291</accession>
<reference evidence="2" key="1">
    <citation type="submission" date="2022-12" db="EMBL/GenBank/DDBJ databases">
        <title>Draft genome assemblies for two species of Escallonia (Escalloniales).</title>
        <authorList>
            <person name="Chanderbali A."/>
            <person name="Dervinis C."/>
            <person name="Anghel I."/>
            <person name="Soltis D."/>
            <person name="Soltis P."/>
            <person name="Zapata F."/>
        </authorList>
    </citation>
    <scope>NUCLEOTIDE SEQUENCE</scope>
    <source>
        <strain evidence="2">UCBG92.1500</strain>
        <tissue evidence="2">Leaf</tissue>
    </source>
</reference>
<sequence length="175" mass="20422">MSVMNLVYDLSQCDDEVRTPRENEGYENFDNDSQLIDGKTFNTLEAEYDFYNRYALLNVFGTRKHNAHKIRATGAIFRRQFVCNKEGFKKVDDKRPNVNEKRRRDLRTGCEAMILECGLWVVDKFQDVHNHPLTTTPSKVIKHCSHSKYHRTNITRVVNVMKPSEEAGVNSKTMF</sequence>
<dbReference type="Pfam" id="PF03101">
    <property type="entry name" value="FAR1"/>
    <property type="match status" value="1"/>
</dbReference>
<organism evidence="2 3">
    <name type="scientific">Escallonia rubra</name>
    <dbReference type="NCBI Taxonomy" id="112253"/>
    <lineage>
        <taxon>Eukaryota</taxon>
        <taxon>Viridiplantae</taxon>
        <taxon>Streptophyta</taxon>
        <taxon>Embryophyta</taxon>
        <taxon>Tracheophyta</taxon>
        <taxon>Spermatophyta</taxon>
        <taxon>Magnoliopsida</taxon>
        <taxon>eudicotyledons</taxon>
        <taxon>Gunneridae</taxon>
        <taxon>Pentapetalae</taxon>
        <taxon>asterids</taxon>
        <taxon>campanulids</taxon>
        <taxon>Escalloniales</taxon>
        <taxon>Escalloniaceae</taxon>
        <taxon>Escallonia</taxon>
    </lineage>
</organism>
<evidence type="ECO:0000259" key="1">
    <source>
        <dbReference type="Pfam" id="PF03101"/>
    </source>
</evidence>
<comment type="caution">
    <text evidence="2">The sequence shown here is derived from an EMBL/GenBank/DDBJ whole genome shotgun (WGS) entry which is preliminary data.</text>
</comment>
<evidence type="ECO:0000313" key="3">
    <source>
        <dbReference type="Proteomes" id="UP001187471"/>
    </source>
</evidence>
<dbReference type="PANTHER" id="PTHR46328">
    <property type="entry name" value="FAR-RED IMPAIRED RESPONSIVE (FAR1) FAMILY PROTEIN-RELATED"/>
    <property type="match status" value="1"/>
</dbReference>
<proteinExistence type="predicted"/>
<dbReference type="EMBL" id="JAVXUO010002049">
    <property type="protein sequence ID" value="KAK2976704.1"/>
    <property type="molecule type" value="Genomic_DNA"/>
</dbReference>
<feature type="domain" description="FAR1" evidence="1">
    <location>
        <begin position="49"/>
        <end position="134"/>
    </location>
</feature>
<dbReference type="PANTHER" id="PTHR46328:SF41">
    <property type="entry name" value="FAR1 DNA BINDING DOMAIN, FHY3_FAR1 FAMILY-RELATED"/>
    <property type="match status" value="1"/>
</dbReference>
<keyword evidence="3" id="KW-1185">Reference proteome</keyword>
<dbReference type="AlphaFoldDB" id="A0AA88R291"/>
<name>A0AA88R291_9ASTE</name>